<accession>E8N1L5</accession>
<organism evidence="1 2">
    <name type="scientific">Anaerolinea thermophila (strain DSM 14523 / JCM 11388 / NBRC 100420 / UNI-1)</name>
    <dbReference type="NCBI Taxonomy" id="926569"/>
    <lineage>
        <taxon>Bacteria</taxon>
        <taxon>Bacillati</taxon>
        <taxon>Chloroflexota</taxon>
        <taxon>Anaerolineae</taxon>
        <taxon>Anaerolineales</taxon>
        <taxon>Anaerolineaceae</taxon>
        <taxon>Anaerolinea</taxon>
    </lineage>
</organism>
<evidence type="ECO:0008006" key="3">
    <source>
        <dbReference type="Google" id="ProtNLM"/>
    </source>
</evidence>
<dbReference type="AlphaFoldDB" id="E8N1L5"/>
<dbReference type="InParanoid" id="E8N1L5"/>
<dbReference type="EMBL" id="AP012029">
    <property type="protein sequence ID" value="BAJ62620.1"/>
    <property type="molecule type" value="Genomic_DNA"/>
</dbReference>
<dbReference type="STRING" id="926569.ANT_05860"/>
<proteinExistence type="predicted"/>
<dbReference type="Proteomes" id="UP000008922">
    <property type="component" value="Chromosome"/>
</dbReference>
<keyword evidence="2" id="KW-1185">Reference proteome</keyword>
<sequence length="309" mass="33311">MEHSPSAYVRMYRCQSIGYAALKGLSFPTTGRVTGSTSKGVFVLVPPQRVFFLSYESYRGPLTLNLSPRPAEPLPVYIGQEVHLEADEISLPTLNTHISLSDENLWLPPVPPARIRSGEELWASIQRLSESALYVHRGVGFVPLLAFIMDDPHPPTIPAILQPSIASILILKNLFTQPLEVSMPALTGLMGSGRGLTPSGDDLIVGLMLLLSRMPGMDSLHETLEALHRQIMEIAFEKTTALSANLIACACEGSADERLIQAVDGFLTGSLSESAVLATLQEYGSSSGVDALTGMALALRALKVANYLI</sequence>
<dbReference type="RefSeq" id="WP_013559015.1">
    <property type="nucleotide sequence ID" value="NC_014960.1"/>
</dbReference>
<protein>
    <recommendedName>
        <fullName evidence="3">DUF2877 domain-containing protein</fullName>
    </recommendedName>
</protein>
<gene>
    <name evidence="1" type="ordered locus">ANT_05860</name>
</gene>
<dbReference type="HOGENOM" id="CLU_920758_0_0_0"/>
<dbReference type="OrthoDB" id="152735at2"/>
<dbReference type="KEGG" id="atm:ANT_05860"/>
<reference evidence="1 2" key="1">
    <citation type="submission" date="2010-12" db="EMBL/GenBank/DDBJ databases">
        <title>Whole genome sequence of Anaerolinea thermophila UNI-1.</title>
        <authorList>
            <person name="Narita-Yamada S."/>
            <person name="Kishi E."/>
            <person name="Watanabe Y."/>
            <person name="Takasaki K."/>
            <person name="Ankai A."/>
            <person name="Oguchi A."/>
            <person name="Fukui S."/>
            <person name="Takahashi M."/>
            <person name="Yashiro I."/>
            <person name="Hosoyama A."/>
            <person name="Sekiguchi Y."/>
            <person name="Hanada S."/>
            <person name="Fujita N."/>
        </authorList>
    </citation>
    <scope>NUCLEOTIDE SEQUENCE [LARGE SCALE GENOMIC DNA]</scope>
    <source>
        <strain evidence="2">DSM 14523 / JCM 11388 / NBRC 100420 / UNI-1</strain>
    </source>
</reference>
<evidence type="ECO:0000313" key="2">
    <source>
        <dbReference type="Proteomes" id="UP000008922"/>
    </source>
</evidence>
<name>E8N1L5_ANATU</name>
<evidence type="ECO:0000313" key="1">
    <source>
        <dbReference type="EMBL" id="BAJ62620.1"/>
    </source>
</evidence>
<dbReference type="InterPro" id="IPR021530">
    <property type="entry name" value="AllH-like"/>
</dbReference>
<dbReference type="Pfam" id="PF11392">
    <property type="entry name" value="AllH"/>
    <property type="match status" value="1"/>
</dbReference>